<evidence type="ECO:0000313" key="2">
    <source>
        <dbReference type="EMBL" id="ABO95118.1"/>
    </source>
</evidence>
<dbReference type="RefSeq" id="XP_001416825.1">
    <property type="nucleotide sequence ID" value="XM_001416788.1"/>
</dbReference>
<keyword evidence="1" id="KW-1133">Transmembrane helix</keyword>
<dbReference type="InterPro" id="IPR019634">
    <property type="entry name" value="Uncharacterised_Ycf49"/>
</dbReference>
<feature type="non-terminal residue" evidence="2">
    <location>
        <position position="1"/>
    </location>
</feature>
<dbReference type="Gramene" id="ABO95118">
    <property type="protein sequence ID" value="ABO95118"/>
    <property type="gene ID" value="OSTLU_9601"/>
</dbReference>
<keyword evidence="3" id="KW-1185">Reference proteome</keyword>
<feature type="transmembrane region" description="Helical" evidence="1">
    <location>
        <begin position="41"/>
        <end position="62"/>
    </location>
</feature>
<gene>
    <name evidence="2" type="ORF">OSTLU_9601</name>
</gene>
<dbReference type="AlphaFoldDB" id="A4RTP8"/>
<name>A4RTP8_OSTLU</name>
<evidence type="ECO:0000256" key="1">
    <source>
        <dbReference type="SAM" id="Phobius"/>
    </source>
</evidence>
<accession>A4RTP8</accession>
<dbReference type="PANTHER" id="PTHR33833">
    <property type="entry name" value="NUCLEOLAR-LIKE PROTEIN-RELATED"/>
    <property type="match status" value="1"/>
</dbReference>
<dbReference type="PANTHER" id="PTHR33833:SF3">
    <property type="entry name" value="YCF49-LIKE PROTEIN"/>
    <property type="match status" value="1"/>
</dbReference>
<dbReference type="Pfam" id="PF10693">
    <property type="entry name" value="DUF2499"/>
    <property type="match status" value="1"/>
</dbReference>
<dbReference type="Proteomes" id="UP000001568">
    <property type="component" value="Chromosome 3"/>
</dbReference>
<keyword evidence="1" id="KW-0812">Transmembrane</keyword>
<feature type="non-terminal residue" evidence="2">
    <location>
        <position position="89"/>
    </location>
</feature>
<organism evidence="2 3">
    <name type="scientific">Ostreococcus lucimarinus (strain CCE9901)</name>
    <dbReference type="NCBI Taxonomy" id="436017"/>
    <lineage>
        <taxon>Eukaryota</taxon>
        <taxon>Viridiplantae</taxon>
        <taxon>Chlorophyta</taxon>
        <taxon>Mamiellophyceae</taxon>
        <taxon>Mamiellales</taxon>
        <taxon>Bathycoccaceae</taxon>
        <taxon>Ostreococcus</taxon>
    </lineage>
</organism>
<protein>
    <submittedName>
        <fullName evidence="2">Uncharacterized protein</fullName>
    </submittedName>
</protein>
<reference evidence="2 3" key="1">
    <citation type="journal article" date="2007" name="Proc. Natl. Acad. Sci. U.S.A.">
        <title>The tiny eukaryote Ostreococcus provides genomic insights into the paradox of plankton speciation.</title>
        <authorList>
            <person name="Palenik B."/>
            <person name="Grimwood J."/>
            <person name="Aerts A."/>
            <person name="Rouze P."/>
            <person name="Salamov A."/>
            <person name="Putnam N."/>
            <person name="Dupont C."/>
            <person name="Jorgensen R."/>
            <person name="Derelle E."/>
            <person name="Rombauts S."/>
            <person name="Zhou K."/>
            <person name="Otillar R."/>
            <person name="Merchant S.S."/>
            <person name="Podell S."/>
            <person name="Gaasterland T."/>
            <person name="Napoli C."/>
            <person name="Gendler K."/>
            <person name="Manuell A."/>
            <person name="Tai V."/>
            <person name="Vallon O."/>
            <person name="Piganeau G."/>
            <person name="Jancek S."/>
            <person name="Heijde M."/>
            <person name="Jabbari K."/>
            <person name="Bowler C."/>
            <person name="Lohr M."/>
            <person name="Robbens S."/>
            <person name="Werner G."/>
            <person name="Dubchak I."/>
            <person name="Pazour G.J."/>
            <person name="Ren Q."/>
            <person name="Paulsen I."/>
            <person name="Delwiche C."/>
            <person name="Schmutz J."/>
            <person name="Rokhsar D."/>
            <person name="Van de Peer Y."/>
            <person name="Moreau H."/>
            <person name="Grigoriev I.V."/>
        </authorList>
    </citation>
    <scope>NUCLEOTIDE SEQUENCE [LARGE SCALE GENOMIC DNA]</scope>
    <source>
        <strain evidence="2 3">CCE9901</strain>
    </source>
</reference>
<evidence type="ECO:0000313" key="3">
    <source>
        <dbReference type="Proteomes" id="UP000001568"/>
    </source>
</evidence>
<dbReference type="HOGENOM" id="CLU_093295_2_0_1"/>
<dbReference type="OMA" id="AGNAGMC"/>
<dbReference type="STRING" id="436017.A4RTP8"/>
<sequence length="89" mass="9737">DALSVPTWGVHIFSLVEWLLAMGLIWDYAECDRGDDKGWRMLTWGMLPLHASGICACTQHFFGNAASLDWLVAAQGAFTMMGNVGMCVA</sequence>
<keyword evidence="1" id="KW-0472">Membrane</keyword>
<dbReference type="EMBL" id="CP000583">
    <property type="protein sequence ID" value="ABO95118.1"/>
    <property type="molecule type" value="Genomic_DNA"/>
</dbReference>
<dbReference type="GeneID" id="5000680"/>
<feature type="transmembrane region" description="Helical" evidence="1">
    <location>
        <begin position="12"/>
        <end position="29"/>
    </location>
</feature>
<dbReference type="KEGG" id="olu:OSTLU_9601"/>
<proteinExistence type="predicted"/>
<dbReference type="OrthoDB" id="495741at2759"/>